<keyword evidence="3" id="KW-1185">Reference proteome</keyword>
<evidence type="ECO:0000313" key="2">
    <source>
        <dbReference type="EMBL" id="MFD2640037.1"/>
    </source>
</evidence>
<dbReference type="PROSITE" id="PS50819">
    <property type="entry name" value="INTEIN_ENDONUCLEASE"/>
    <property type="match status" value="1"/>
</dbReference>
<dbReference type="SUPFAM" id="SSF55608">
    <property type="entry name" value="Homing endonucleases"/>
    <property type="match status" value="1"/>
</dbReference>
<reference evidence="3" key="1">
    <citation type="journal article" date="2019" name="Int. J. Syst. Evol. Microbiol.">
        <title>The Global Catalogue of Microorganisms (GCM) 10K type strain sequencing project: providing services to taxonomists for standard genome sequencing and annotation.</title>
        <authorList>
            <consortium name="The Broad Institute Genomics Platform"/>
            <consortium name="The Broad Institute Genome Sequencing Center for Infectious Disease"/>
            <person name="Wu L."/>
            <person name="Ma J."/>
        </authorList>
    </citation>
    <scope>NUCLEOTIDE SEQUENCE [LARGE SCALE GENOMIC DNA]</scope>
    <source>
        <strain evidence="3">TISTR 1571</strain>
    </source>
</reference>
<proteinExistence type="predicted"/>
<keyword evidence="2" id="KW-0255">Endonuclease</keyword>
<dbReference type="Proteomes" id="UP001597452">
    <property type="component" value="Unassembled WGS sequence"/>
</dbReference>
<dbReference type="RefSeq" id="WP_377330117.1">
    <property type="nucleotide sequence ID" value="NZ_JBHUMZ010000050.1"/>
</dbReference>
<evidence type="ECO:0000259" key="1">
    <source>
        <dbReference type="PROSITE" id="PS50819"/>
    </source>
</evidence>
<dbReference type="InterPro" id="IPR004042">
    <property type="entry name" value="Intein_endonuc_central"/>
</dbReference>
<dbReference type="EMBL" id="JBHUMZ010000050">
    <property type="protein sequence ID" value="MFD2640037.1"/>
    <property type="molecule type" value="Genomic_DNA"/>
</dbReference>
<name>A0ABW5QEM2_9BACI</name>
<dbReference type="Pfam" id="PF14528">
    <property type="entry name" value="LAGLIDADG_3"/>
    <property type="match status" value="1"/>
</dbReference>
<gene>
    <name evidence="2" type="ORF">ACFSW4_14300</name>
</gene>
<sequence length="254" mass="28797">MSIQTVETGLDLGTKFLTNQSAYFLGLLMANEQTQSNNNVYWQAPVRHNPTHYNYQDLEEHYNYIKEIARFLGKDDLTQLTDFYIEQGFPIVKFNAGKKGVVTLFEQTSESYDIEQLVNDITDPLLSSDVSVKRAFLVGVFDGRGSYDKTAKFIALDYNNDAIRDIVANVLNDLGIEANINSKATARVRRDSTSAPRKKQIRIKHIEFLLNIGFISPTRFNSATSNLPSHYDLMNSSDILPSLKYISSNQDTLF</sequence>
<evidence type="ECO:0000313" key="3">
    <source>
        <dbReference type="Proteomes" id="UP001597452"/>
    </source>
</evidence>
<dbReference type="InterPro" id="IPR027434">
    <property type="entry name" value="Homing_endonucl"/>
</dbReference>
<keyword evidence="2" id="KW-0378">Hydrolase</keyword>
<dbReference type="InterPro" id="IPR004860">
    <property type="entry name" value="LAGLIDADG_dom"/>
</dbReference>
<feature type="domain" description="DOD-type homing endonuclease" evidence="1">
    <location>
        <begin position="80"/>
        <end position="176"/>
    </location>
</feature>
<keyword evidence="2" id="KW-0540">Nuclease</keyword>
<organism evidence="2 3">
    <name type="scientific">Piscibacillus salipiscarius</name>
    <dbReference type="NCBI Taxonomy" id="299480"/>
    <lineage>
        <taxon>Bacteria</taxon>
        <taxon>Bacillati</taxon>
        <taxon>Bacillota</taxon>
        <taxon>Bacilli</taxon>
        <taxon>Bacillales</taxon>
        <taxon>Bacillaceae</taxon>
        <taxon>Piscibacillus</taxon>
    </lineage>
</organism>
<accession>A0ABW5QEM2</accession>
<dbReference type="Gene3D" id="3.10.28.10">
    <property type="entry name" value="Homing endonucleases"/>
    <property type="match status" value="1"/>
</dbReference>
<comment type="caution">
    <text evidence="2">The sequence shown here is derived from an EMBL/GenBank/DDBJ whole genome shotgun (WGS) entry which is preliminary data.</text>
</comment>
<dbReference type="GO" id="GO:0004519">
    <property type="term" value="F:endonuclease activity"/>
    <property type="evidence" value="ECO:0007669"/>
    <property type="project" value="UniProtKB-KW"/>
</dbReference>
<protein>
    <submittedName>
        <fullName evidence="2">LAGLIDADG family homing endonuclease</fullName>
    </submittedName>
</protein>